<protein>
    <submittedName>
        <fullName evidence="3">VanZ like family protein</fullName>
    </submittedName>
</protein>
<keyword evidence="1" id="KW-0812">Transmembrane</keyword>
<dbReference type="Proteomes" id="UP000184509">
    <property type="component" value="Unassembled WGS sequence"/>
</dbReference>
<evidence type="ECO:0000313" key="3">
    <source>
        <dbReference type="EMBL" id="SHF25450.1"/>
    </source>
</evidence>
<dbReference type="Pfam" id="PF04892">
    <property type="entry name" value="VanZ"/>
    <property type="match status" value="1"/>
</dbReference>
<keyword evidence="1" id="KW-1133">Transmembrane helix</keyword>
<name>A0A1M5A585_9BACE</name>
<evidence type="ECO:0000313" key="4">
    <source>
        <dbReference type="Proteomes" id="UP000184509"/>
    </source>
</evidence>
<dbReference type="InterPro" id="IPR006976">
    <property type="entry name" value="VanZ-like"/>
</dbReference>
<dbReference type="PANTHER" id="PTHR28008">
    <property type="entry name" value="DOMAIN PROTEIN, PUTATIVE (AFU_ORTHOLOGUE AFUA_3G10980)-RELATED"/>
    <property type="match status" value="1"/>
</dbReference>
<feature type="transmembrane region" description="Helical" evidence="1">
    <location>
        <begin position="49"/>
        <end position="68"/>
    </location>
</feature>
<proteinExistence type="predicted"/>
<keyword evidence="1" id="KW-0472">Membrane</keyword>
<dbReference type="STRING" id="1297750.SAMN05444405_106154"/>
<evidence type="ECO:0000256" key="1">
    <source>
        <dbReference type="SAM" id="Phobius"/>
    </source>
</evidence>
<gene>
    <name evidence="3" type="ORF">SAMN05444405_106154</name>
</gene>
<feature type="transmembrane region" description="Helical" evidence="1">
    <location>
        <begin position="80"/>
        <end position="101"/>
    </location>
</feature>
<dbReference type="PANTHER" id="PTHR28008:SF1">
    <property type="entry name" value="DOMAIN PROTEIN, PUTATIVE (AFU_ORTHOLOGUE AFUA_3G10980)-RELATED"/>
    <property type="match status" value="1"/>
</dbReference>
<accession>A0A1M5A585</accession>
<organism evidence="3 4">
    <name type="scientific">Bacteroides luti</name>
    <dbReference type="NCBI Taxonomy" id="1297750"/>
    <lineage>
        <taxon>Bacteria</taxon>
        <taxon>Pseudomonadati</taxon>
        <taxon>Bacteroidota</taxon>
        <taxon>Bacteroidia</taxon>
        <taxon>Bacteroidales</taxon>
        <taxon>Bacteroidaceae</taxon>
        <taxon>Bacteroides</taxon>
    </lineage>
</organism>
<feature type="transmembrane region" description="Helical" evidence="1">
    <location>
        <begin position="113"/>
        <end position="134"/>
    </location>
</feature>
<reference evidence="4" key="1">
    <citation type="submission" date="2016-11" db="EMBL/GenBank/DDBJ databases">
        <authorList>
            <person name="Varghese N."/>
            <person name="Submissions S."/>
        </authorList>
    </citation>
    <scope>NUCLEOTIDE SEQUENCE [LARGE SCALE GENOMIC DNA]</scope>
    <source>
        <strain evidence="4">DSM 26991</strain>
    </source>
</reference>
<feature type="transmembrane region" description="Helical" evidence="1">
    <location>
        <begin position="21"/>
        <end position="37"/>
    </location>
</feature>
<keyword evidence="4" id="KW-1185">Reference proteome</keyword>
<dbReference type="EMBL" id="FQTV01000006">
    <property type="protein sequence ID" value="SHF25450.1"/>
    <property type="molecule type" value="Genomic_DNA"/>
</dbReference>
<feature type="domain" description="VanZ-like" evidence="2">
    <location>
        <begin position="34"/>
        <end position="133"/>
    </location>
</feature>
<evidence type="ECO:0000259" key="2">
    <source>
        <dbReference type="Pfam" id="PF04892"/>
    </source>
</evidence>
<dbReference type="OrthoDB" id="1524985at2"/>
<dbReference type="AlphaFoldDB" id="A0A1M5A585"/>
<sequence>MFCNFACLQNQLIMINLIRKYPLSIFIVLTVVYLSFFKPPSTPLDQISNIDKVVHVCMYFGMSGVFWLEYMRSHRSRFKFMHIFISAVIFPIVFSGCIELLQEYCTSYRGGDWLDFTANSVGVILAGVIAYFFVRPRYFL</sequence>